<proteinExistence type="predicted"/>
<keyword evidence="3" id="KW-1185">Reference proteome</keyword>
<feature type="compositionally biased region" description="Basic and acidic residues" evidence="1">
    <location>
        <begin position="9"/>
        <end position="23"/>
    </location>
</feature>
<sequence length="88" mass="10303">MNKQMLWSGERRNGEREGLRSDPLENDQEWISAHYIGCDTAKCCIHADMHLKSVENNKQKCQKLERARITVKKKNEEVSFSYFLNKAS</sequence>
<name>A0A238BLG5_9BILA</name>
<protein>
    <submittedName>
        <fullName evidence="2">Uncharacterized protein</fullName>
    </submittedName>
</protein>
<feature type="non-terminal residue" evidence="2">
    <location>
        <position position="88"/>
    </location>
</feature>
<reference evidence="2 3" key="1">
    <citation type="submission" date="2015-12" db="EMBL/GenBank/DDBJ databases">
        <title>Draft genome of the nematode, Onchocerca flexuosa.</title>
        <authorList>
            <person name="Mitreva M."/>
        </authorList>
    </citation>
    <scope>NUCLEOTIDE SEQUENCE [LARGE SCALE GENOMIC DNA]</scope>
    <source>
        <strain evidence="2">Red Deer</strain>
    </source>
</reference>
<evidence type="ECO:0000313" key="2">
    <source>
        <dbReference type="EMBL" id="OZC05445.1"/>
    </source>
</evidence>
<organism evidence="2 3">
    <name type="scientific">Onchocerca flexuosa</name>
    <dbReference type="NCBI Taxonomy" id="387005"/>
    <lineage>
        <taxon>Eukaryota</taxon>
        <taxon>Metazoa</taxon>
        <taxon>Ecdysozoa</taxon>
        <taxon>Nematoda</taxon>
        <taxon>Chromadorea</taxon>
        <taxon>Rhabditida</taxon>
        <taxon>Spirurina</taxon>
        <taxon>Spiruromorpha</taxon>
        <taxon>Filarioidea</taxon>
        <taxon>Onchocercidae</taxon>
        <taxon>Onchocerca</taxon>
    </lineage>
</organism>
<dbReference type="AlphaFoldDB" id="A0A238BLG5"/>
<evidence type="ECO:0000256" key="1">
    <source>
        <dbReference type="SAM" id="MobiDB-lite"/>
    </source>
</evidence>
<feature type="region of interest" description="Disordered" evidence="1">
    <location>
        <begin position="1"/>
        <end position="23"/>
    </location>
</feature>
<accession>A0A238BLG5</accession>
<gene>
    <name evidence="2" type="ORF">X798_07585</name>
</gene>
<evidence type="ECO:0000313" key="3">
    <source>
        <dbReference type="Proteomes" id="UP000242913"/>
    </source>
</evidence>
<dbReference type="EMBL" id="KZ271123">
    <property type="protein sequence ID" value="OZC05445.1"/>
    <property type="molecule type" value="Genomic_DNA"/>
</dbReference>
<dbReference type="Proteomes" id="UP000242913">
    <property type="component" value="Unassembled WGS sequence"/>
</dbReference>